<feature type="signal peptide" evidence="2">
    <location>
        <begin position="1"/>
        <end position="20"/>
    </location>
</feature>
<keyword evidence="4" id="KW-0378">Hydrolase</keyword>
<name>A0ABW6T1K3_9ACTN</name>
<dbReference type="SUPFAM" id="SSF88713">
    <property type="entry name" value="Glycoside hydrolase/deacetylase"/>
    <property type="match status" value="1"/>
</dbReference>
<feature type="domain" description="NodB homology" evidence="3">
    <location>
        <begin position="83"/>
        <end position="263"/>
    </location>
</feature>
<feature type="chain" id="PRO_5047306425" evidence="2">
    <location>
        <begin position="21"/>
        <end position="265"/>
    </location>
</feature>
<keyword evidence="2" id="KW-0732">Signal</keyword>
<dbReference type="InterPro" id="IPR011330">
    <property type="entry name" value="Glyco_hydro/deAcase_b/a-brl"/>
</dbReference>
<proteinExistence type="predicted"/>
<evidence type="ECO:0000256" key="1">
    <source>
        <dbReference type="SAM" id="MobiDB-lite"/>
    </source>
</evidence>
<dbReference type="RefSeq" id="WP_387417348.1">
    <property type="nucleotide sequence ID" value="NZ_JBIASD010000040.1"/>
</dbReference>
<dbReference type="InterPro" id="IPR050248">
    <property type="entry name" value="Polysacc_deacetylase_ArnD"/>
</dbReference>
<dbReference type="PANTHER" id="PTHR10587">
    <property type="entry name" value="GLYCOSYL TRANSFERASE-RELATED"/>
    <property type="match status" value="1"/>
</dbReference>
<keyword evidence="5" id="KW-1185">Reference proteome</keyword>
<evidence type="ECO:0000313" key="4">
    <source>
        <dbReference type="EMBL" id="MFF3671155.1"/>
    </source>
</evidence>
<feature type="compositionally biased region" description="Pro residues" evidence="1">
    <location>
        <begin position="48"/>
        <end position="58"/>
    </location>
</feature>
<evidence type="ECO:0000256" key="2">
    <source>
        <dbReference type="SAM" id="SignalP"/>
    </source>
</evidence>
<comment type="caution">
    <text evidence="4">The sequence shown here is derived from an EMBL/GenBank/DDBJ whole genome shotgun (WGS) entry which is preliminary data.</text>
</comment>
<dbReference type="Gene3D" id="3.20.20.370">
    <property type="entry name" value="Glycoside hydrolase/deacetylase"/>
    <property type="match status" value="1"/>
</dbReference>
<organism evidence="4 5">
    <name type="scientific">Microtetraspora malaysiensis</name>
    <dbReference type="NCBI Taxonomy" id="161358"/>
    <lineage>
        <taxon>Bacteria</taxon>
        <taxon>Bacillati</taxon>
        <taxon>Actinomycetota</taxon>
        <taxon>Actinomycetes</taxon>
        <taxon>Streptosporangiales</taxon>
        <taxon>Streptosporangiaceae</taxon>
        <taxon>Microtetraspora</taxon>
    </lineage>
</organism>
<dbReference type="Pfam" id="PF01522">
    <property type="entry name" value="Polysacc_deac_1"/>
    <property type="match status" value="1"/>
</dbReference>
<feature type="region of interest" description="Disordered" evidence="1">
    <location>
        <begin position="25"/>
        <end position="63"/>
    </location>
</feature>
<dbReference type="Proteomes" id="UP001602013">
    <property type="component" value="Unassembled WGS sequence"/>
</dbReference>
<gene>
    <name evidence="4" type="ORF">ACFYXI_36775</name>
</gene>
<dbReference type="PROSITE" id="PS51677">
    <property type="entry name" value="NODB"/>
    <property type="match status" value="1"/>
</dbReference>
<sequence>MGRRRAIYLAVLVAVEGALAACADTSAQGTRPAADATGRKPRARKPNSPSPSPSPSPVFSPVAVPSRKPIHQIQEINPAAPPNSIALTIDDGPDPEWTPKVLDLLARHHVVATFCLVGDAIREHPELAKRIAAAGHAICNHTMSHPQPFAGLSSERMIAEVTGAHREIWKTTGVTSRLFRSPGGDWSPAVLATVAENGMQPLDWDIDPRDWARPGTGAIEAELLHAKPGSILLSHDGGGDRSQTLSALTTVIPVLQSRGLTFVTL</sequence>
<dbReference type="CDD" id="cd10917">
    <property type="entry name" value="CE4_NodB_like_6s_7s"/>
    <property type="match status" value="1"/>
</dbReference>
<dbReference type="GO" id="GO:0016787">
    <property type="term" value="F:hydrolase activity"/>
    <property type="evidence" value="ECO:0007669"/>
    <property type="project" value="UniProtKB-KW"/>
</dbReference>
<dbReference type="InterPro" id="IPR002509">
    <property type="entry name" value="NODB_dom"/>
</dbReference>
<dbReference type="EMBL" id="JBIASD010000040">
    <property type="protein sequence ID" value="MFF3671155.1"/>
    <property type="molecule type" value="Genomic_DNA"/>
</dbReference>
<evidence type="ECO:0000259" key="3">
    <source>
        <dbReference type="PROSITE" id="PS51677"/>
    </source>
</evidence>
<dbReference type="EC" id="3.-.-.-" evidence="4"/>
<protein>
    <submittedName>
        <fullName evidence="4">Polysaccharide deacetylase family protein</fullName>
        <ecNumber evidence="4">3.-.-.-</ecNumber>
    </submittedName>
</protein>
<accession>A0ABW6T1K3</accession>
<reference evidence="4 5" key="1">
    <citation type="submission" date="2024-10" db="EMBL/GenBank/DDBJ databases">
        <title>The Natural Products Discovery Center: Release of the First 8490 Sequenced Strains for Exploring Actinobacteria Biosynthetic Diversity.</title>
        <authorList>
            <person name="Kalkreuter E."/>
            <person name="Kautsar S.A."/>
            <person name="Yang D."/>
            <person name="Bader C.D."/>
            <person name="Teijaro C.N."/>
            <person name="Fluegel L."/>
            <person name="Davis C.M."/>
            <person name="Simpson J.R."/>
            <person name="Lauterbach L."/>
            <person name="Steele A.D."/>
            <person name="Gui C."/>
            <person name="Meng S."/>
            <person name="Li G."/>
            <person name="Viehrig K."/>
            <person name="Ye F."/>
            <person name="Su P."/>
            <person name="Kiefer A.F."/>
            <person name="Nichols A."/>
            <person name="Cepeda A.J."/>
            <person name="Yan W."/>
            <person name="Fan B."/>
            <person name="Jiang Y."/>
            <person name="Adhikari A."/>
            <person name="Zheng C.-J."/>
            <person name="Schuster L."/>
            <person name="Cowan T.M."/>
            <person name="Smanski M.J."/>
            <person name="Chevrette M.G."/>
            <person name="De Carvalho L.P.S."/>
            <person name="Shen B."/>
        </authorList>
    </citation>
    <scope>NUCLEOTIDE SEQUENCE [LARGE SCALE GENOMIC DNA]</scope>
    <source>
        <strain evidence="4 5">NPDC002173</strain>
    </source>
</reference>
<evidence type="ECO:0000313" key="5">
    <source>
        <dbReference type="Proteomes" id="UP001602013"/>
    </source>
</evidence>